<accession>A0A7R9BF30</accession>
<dbReference type="EMBL" id="CAJPEX010000200">
    <property type="protein sequence ID" value="CAG0914217.1"/>
    <property type="molecule type" value="Genomic_DNA"/>
</dbReference>
<dbReference type="Pfam" id="PF00096">
    <property type="entry name" value="zf-C2H2"/>
    <property type="match status" value="1"/>
</dbReference>
<feature type="domain" description="C2H2-type" evidence="3">
    <location>
        <begin position="151"/>
        <end position="172"/>
    </location>
</feature>
<dbReference type="Pfam" id="PF13894">
    <property type="entry name" value="zf-C2H2_4"/>
    <property type="match status" value="1"/>
</dbReference>
<name>A0A7R9BF30_9CRUS</name>
<evidence type="ECO:0000313" key="5">
    <source>
        <dbReference type="Proteomes" id="UP000678499"/>
    </source>
</evidence>
<dbReference type="Proteomes" id="UP000678499">
    <property type="component" value="Unassembled WGS sequence"/>
</dbReference>
<dbReference type="InterPro" id="IPR036236">
    <property type="entry name" value="Znf_C2H2_sf"/>
</dbReference>
<gene>
    <name evidence="4" type="ORF">NMOB1V02_LOCUS1922</name>
</gene>
<evidence type="ECO:0000259" key="3">
    <source>
        <dbReference type="PROSITE" id="PS50157"/>
    </source>
</evidence>
<feature type="domain" description="C2H2-type" evidence="3">
    <location>
        <begin position="83"/>
        <end position="106"/>
    </location>
</feature>
<sequence length="199" mass="21966">MELKPPERRCDLPPQVCGLCAQVFFSPYDFSIHLKSHNVPGLSIPGASSNLSTSGPVFPSTAGPIKRRVSKDRGSHSKSDGGGYCELCKKFFSRKDHVRRHLVTVHKLGAEFAENDSLVRIGEPPPPAPPPPKKKEKVEVVRSHERGDPWCRICSKFFSRKDHLKRHLKNVHGVSAEEADQLCLPFNPLAAQASPQGSC</sequence>
<keyword evidence="1" id="KW-0862">Zinc</keyword>
<dbReference type="SMART" id="SM00355">
    <property type="entry name" value="ZnF_C2H2"/>
    <property type="match status" value="3"/>
</dbReference>
<dbReference type="SUPFAM" id="SSF57667">
    <property type="entry name" value="beta-beta-alpha zinc fingers"/>
    <property type="match status" value="1"/>
</dbReference>
<keyword evidence="1" id="KW-0863">Zinc-finger</keyword>
<dbReference type="AlphaFoldDB" id="A0A7R9BF30"/>
<organism evidence="4">
    <name type="scientific">Notodromas monacha</name>
    <dbReference type="NCBI Taxonomy" id="399045"/>
    <lineage>
        <taxon>Eukaryota</taxon>
        <taxon>Metazoa</taxon>
        <taxon>Ecdysozoa</taxon>
        <taxon>Arthropoda</taxon>
        <taxon>Crustacea</taxon>
        <taxon>Oligostraca</taxon>
        <taxon>Ostracoda</taxon>
        <taxon>Podocopa</taxon>
        <taxon>Podocopida</taxon>
        <taxon>Cypridocopina</taxon>
        <taxon>Cypridoidea</taxon>
        <taxon>Cyprididae</taxon>
        <taxon>Notodromas</taxon>
    </lineage>
</organism>
<feature type="region of interest" description="Disordered" evidence="2">
    <location>
        <begin position="52"/>
        <end position="80"/>
    </location>
</feature>
<evidence type="ECO:0000256" key="2">
    <source>
        <dbReference type="SAM" id="MobiDB-lite"/>
    </source>
</evidence>
<evidence type="ECO:0000313" key="4">
    <source>
        <dbReference type="EMBL" id="CAD7274065.1"/>
    </source>
</evidence>
<dbReference type="PROSITE" id="PS50157">
    <property type="entry name" value="ZINC_FINGER_C2H2_2"/>
    <property type="match status" value="2"/>
</dbReference>
<dbReference type="InterPro" id="IPR013087">
    <property type="entry name" value="Znf_C2H2_type"/>
</dbReference>
<protein>
    <recommendedName>
        <fullName evidence="3">C2H2-type domain-containing protein</fullName>
    </recommendedName>
</protein>
<keyword evidence="5" id="KW-1185">Reference proteome</keyword>
<reference evidence="4" key="1">
    <citation type="submission" date="2020-11" db="EMBL/GenBank/DDBJ databases">
        <authorList>
            <person name="Tran Van P."/>
        </authorList>
    </citation>
    <scope>NUCLEOTIDE SEQUENCE</scope>
</reference>
<dbReference type="OrthoDB" id="6410631at2759"/>
<dbReference type="EMBL" id="OA882237">
    <property type="protein sequence ID" value="CAD7274065.1"/>
    <property type="molecule type" value="Genomic_DNA"/>
</dbReference>
<proteinExistence type="predicted"/>
<dbReference type="PROSITE" id="PS00028">
    <property type="entry name" value="ZINC_FINGER_C2H2_1"/>
    <property type="match status" value="3"/>
</dbReference>
<dbReference type="GO" id="GO:0008270">
    <property type="term" value="F:zinc ion binding"/>
    <property type="evidence" value="ECO:0007669"/>
    <property type="project" value="UniProtKB-KW"/>
</dbReference>
<dbReference type="Gene3D" id="3.30.160.60">
    <property type="entry name" value="Classic Zinc Finger"/>
    <property type="match status" value="2"/>
</dbReference>
<evidence type="ECO:0000256" key="1">
    <source>
        <dbReference type="PROSITE-ProRule" id="PRU00042"/>
    </source>
</evidence>
<keyword evidence="1" id="KW-0479">Metal-binding</keyword>